<keyword evidence="6" id="KW-0186">Copper</keyword>
<keyword evidence="6" id="KW-0187">Copper transport</keyword>
<dbReference type="PANTHER" id="PTHR12483">
    <property type="entry name" value="SOLUTE CARRIER FAMILY 31 COPPER TRANSPORTERS"/>
    <property type="match status" value="1"/>
</dbReference>
<dbReference type="PANTHER" id="PTHR12483:SF73">
    <property type="entry name" value="COPPER TRANSPORT PROTEIN CTR3"/>
    <property type="match status" value="1"/>
</dbReference>
<dbReference type="GO" id="GO:0016020">
    <property type="term" value="C:membrane"/>
    <property type="evidence" value="ECO:0007669"/>
    <property type="project" value="UniProtKB-SubCell"/>
</dbReference>
<comment type="caution">
    <text evidence="7">The sequence shown here is derived from an EMBL/GenBank/DDBJ whole genome shotgun (WGS) entry which is preliminary data.</text>
</comment>
<dbReference type="GO" id="GO:0005375">
    <property type="term" value="F:copper ion transmembrane transporter activity"/>
    <property type="evidence" value="ECO:0007669"/>
    <property type="project" value="UniProtKB-UniRule"/>
</dbReference>
<evidence type="ECO:0000256" key="1">
    <source>
        <dbReference type="ARBA" id="ARBA00004141"/>
    </source>
</evidence>
<dbReference type="AlphaFoldDB" id="A0A8H6SQQ3"/>
<keyword evidence="3 6" id="KW-0812">Transmembrane</keyword>
<keyword evidence="6" id="KW-0813">Transport</keyword>
<gene>
    <name evidence="7" type="ORF">HMN09_00831300</name>
</gene>
<protein>
    <recommendedName>
        <fullName evidence="6">Copper transport protein</fullName>
    </recommendedName>
</protein>
<evidence type="ECO:0000313" key="8">
    <source>
        <dbReference type="Proteomes" id="UP000613580"/>
    </source>
</evidence>
<dbReference type="InterPro" id="IPR007274">
    <property type="entry name" value="Cop_transporter"/>
</dbReference>
<dbReference type="OrthoDB" id="161814at2759"/>
<keyword evidence="5 6" id="KW-0472">Membrane</keyword>
<evidence type="ECO:0000313" key="7">
    <source>
        <dbReference type="EMBL" id="KAF7304295.1"/>
    </source>
</evidence>
<keyword evidence="4 6" id="KW-1133">Transmembrane helix</keyword>
<organism evidence="7 8">
    <name type="scientific">Mycena chlorophos</name>
    <name type="common">Agaric fungus</name>
    <name type="synonym">Agaricus chlorophos</name>
    <dbReference type="NCBI Taxonomy" id="658473"/>
    <lineage>
        <taxon>Eukaryota</taxon>
        <taxon>Fungi</taxon>
        <taxon>Dikarya</taxon>
        <taxon>Basidiomycota</taxon>
        <taxon>Agaricomycotina</taxon>
        <taxon>Agaricomycetes</taxon>
        <taxon>Agaricomycetidae</taxon>
        <taxon>Agaricales</taxon>
        <taxon>Marasmiineae</taxon>
        <taxon>Mycenaceae</taxon>
        <taxon>Mycena</taxon>
    </lineage>
</organism>
<accession>A0A8H6SQQ3</accession>
<dbReference type="Pfam" id="PF04145">
    <property type="entry name" value="Ctr"/>
    <property type="match status" value="1"/>
</dbReference>
<proteinExistence type="inferred from homology"/>
<evidence type="ECO:0000256" key="6">
    <source>
        <dbReference type="RuleBase" id="RU367022"/>
    </source>
</evidence>
<dbReference type="Proteomes" id="UP000613580">
    <property type="component" value="Unassembled WGS sequence"/>
</dbReference>
<feature type="transmembrane region" description="Helical" evidence="6">
    <location>
        <begin position="38"/>
        <end position="55"/>
    </location>
</feature>
<feature type="transmembrane region" description="Helical" evidence="6">
    <location>
        <begin position="99"/>
        <end position="118"/>
    </location>
</feature>
<comment type="similarity">
    <text evidence="2 6">Belongs to the copper transporter (Ctr) (TC 1.A.56) family. SLC31A subfamily.</text>
</comment>
<evidence type="ECO:0000256" key="4">
    <source>
        <dbReference type="ARBA" id="ARBA00022989"/>
    </source>
</evidence>
<keyword evidence="6" id="KW-0406">Ion transport</keyword>
<dbReference type="EMBL" id="JACAZE010000011">
    <property type="protein sequence ID" value="KAF7304295.1"/>
    <property type="molecule type" value="Genomic_DNA"/>
</dbReference>
<evidence type="ECO:0000256" key="3">
    <source>
        <dbReference type="ARBA" id="ARBA00022692"/>
    </source>
</evidence>
<reference evidence="7" key="1">
    <citation type="submission" date="2020-05" db="EMBL/GenBank/DDBJ databases">
        <title>Mycena genomes resolve the evolution of fungal bioluminescence.</title>
        <authorList>
            <person name="Tsai I.J."/>
        </authorList>
    </citation>
    <scope>NUCLEOTIDE SEQUENCE</scope>
    <source>
        <strain evidence="7">110903Hualien_Pintung</strain>
    </source>
</reference>
<keyword evidence="8" id="KW-1185">Reference proteome</keyword>
<feature type="transmembrane region" description="Helical" evidence="6">
    <location>
        <begin position="124"/>
        <end position="141"/>
    </location>
</feature>
<comment type="subcellular location">
    <subcellularLocation>
        <location evidence="1 6">Membrane</location>
        <topology evidence="1 6">Multi-pass membrane protein</topology>
    </subcellularLocation>
</comment>
<evidence type="ECO:0000256" key="5">
    <source>
        <dbReference type="ARBA" id="ARBA00023136"/>
    </source>
</evidence>
<evidence type="ECO:0000256" key="2">
    <source>
        <dbReference type="ARBA" id="ARBA00006921"/>
    </source>
</evidence>
<sequence length="175" mass="19481">MNNAADAGSCKLSMLWNWDTVDTCLISPEWHVHTKRQYAGTLLALFLIVILLEGVRRLGRVYDRYIIRKHQKRASIGQAKVGDAVSSGRPFRPNFFQQILRALFYFLQFGTGYLLMLAAMTHNGGVIIALFVGAFFGYLIFGRDTVAGATVIETTDYGIVLEQVSLGKDAAEDKV</sequence>
<name>A0A8H6SQQ3_MYCCL</name>